<sequence length="396" mass="40745">MMTRFSRFLTLGVAIGALTACMPSGGLDWDMRGLTGGALDTADAARGATQNRPSPDSRGVIAYPGYQVALARRGDTVRSVADRLGMNGEELGRYNALTPDSLLRDGEVLALPRRVDAAPLIGTAPQSGAISGGTIAPAPIEVTSIASGALDRVGTVSTPRPAVAAPSSSAEQPGRHRVQRGETVYSIARTYGVSVKALADWNTLGANLDLREGQYLLIPVVNGTPPAPSTSTNAPGTASATPVPPSAAKPLPAEVTQPAAAKPKETPASPDLGATRTAASASAFVMPVDGKIIRPFVKGKSDGIDISAPAGAKVRAAGAGEVMAISQGTDKVPILLMRHASNLVSIYAGVDGIKVKKGDKVKKGQTIGVVHNANPSFLHFEIRRGVEVIDPMSMLQ</sequence>
<protein>
    <submittedName>
        <fullName evidence="3">Murein DD-endopeptidase MepM and murein hydrolase activator NlpD, contain LysM domain</fullName>
    </submittedName>
</protein>
<dbReference type="InterPro" id="IPR011055">
    <property type="entry name" value="Dup_hybrid_motif"/>
</dbReference>
<dbReference type="PANTHER" id="PTHR21666:SF270">
    <property type="entry name" value="MUREIN HYDROLASE ACTIVATOR ENVC"/>
    <property type="match status" value="1"/>
</dbReference>
<dbReference type="GO" id="GO:0004222">
    <property type="term" value="F:metalloendopeptidase activity"/>
    <property type="evidence" value="ECO:0007669"/>
    <property type="project" value="TreeGrafter"/>
</dbReference>
<dbReference type="AlphaFoldDB" id="A0A1H8GAU7"/>
<reference evidence="3 4" key="1">
    <citation type="submission" date="2016-10" db="EMBL/GenBank/DDBJ databases">
        <authorList>
            <person name="de Groot N.N."/>
        </authorList>
    </citation>
    <scope>NUCLEOTIDE SEQUENCE [LARGE SCALE GENOMIC DNA]</scope>
    <source>
        <strain evidence="3 4">CGMCC 1.10836</strain>
    </source>
</reference>
<dbReference type="Pfam" id="PF01476">
    <property type="entry name" value="LysM"/>
    <property type="match status" value="2"/>
</dbReference>
<dbReference type="Gene3D" id="3.10.350.10">
    <property type="entry name" value="LysM domain"/>
    <property type="match status" value="1"/>
</dbReference>
<dbReference type="InterPro" id="IPR036779">
    <property type="entry name" value="LysM_dom_sf"/>
</dbReference>
<proteinExistence type="predicted"/>
<dbReference type="EMBL" id="FOCO01000013">
    <property type="protein sequence ID" value="SEN40647.1"/>
    <property type="molecule type" value="Genomic_DNA"/>
</dbReference>
<keyword evidence="3" id="KW-0378">Hydrolase</keyword>
<dbReference type="InterPro" id="IPR050570">
    <property type="entry name" value="Cell_wall_metabolism_enzyme"/>
</dbReference>
<gene>
    <name evidence="3" type="ORF">SAMN05216227_101352</name>
</gene>
<dbReference type="PROSITE" id="PS51782">
    <property type="entry name" value="LYSM"/>
    <property type="match status" value="1"/>
</dbReference>
<evidence type="ECO:0000313" key="4">
    <source>
        <dbReference type="Proteomes" id="UP000183002"/>
    </source>
</evidence>
<feature type="compositionally biased region" description="Low complexity" evidence="1">
    <location>
        <begin position="229"/>
        <end position="241"/>
    </location>
</feature>
<dbReference type="SMART" id="SM00257">
    <property type="entry name" value="LysM"/>
    <property type="match status" value="2"/>
</dbReference>
<feature type="domain" description="LysM" evidence="2">
    <location>
        <begin position="174"/>
        <end position="218"/>
    </location>
</feature>
<dbReference type="STRING" id="1077947.SAMN05216227_101352"/>
<dbReference type="SUPFAM" id="SSF51261">
    <property type="entry name" value="Duplicated hybrid motif"/>
    <property type="match status" value="1"/>
</dbReference>
<evidence type="ECO:0000313" key="3">
    <source>
        <dbReference type="EMBL" id="SEN40647.1"/>
    </source>
</evidence>
<feature type="region of interest" description="Disordered" evidence="1">
    <location>
        <begin position="227"/>
        <end position="273"/>
    </location>
</feature>
<evidence type="ECO:0000259" key="2">
    <source>
        <dbReference type="PROSITE" id="PS51782"/>
    </source>
</evidence>
<dbReference type="Gene3D" id="2.70.70.10">
    <property type="entry name" value="Glucose Permease (Domain IIA)"/>
    <property type="match status" value="1"/>
</dbReference>
<evidence type="ECO:0000256" key="1">
    <source>
        <dbReference type="SAM" id="MobiDB-lite"/>
    </source>
</evidence>
<dbReference type="InterPro" id="IPR016047">
    <property type="entry name" value="M23ase_b-sheet_dom"/>
</dbReference>
<name>A0A1H8GAU7_9RHOB</name>
<organism evidence="3 4">
    <name type="scientific">Pseudorhodobacter antarcticus</name>
    <dbReference type="NCBI Taxonomy" id="1077947"/>
    <lineage>
        <taxon>Bacteria</taxon>
        <taxon>Pseudomonadati</taxon>
        <taxon>Pseudomonadota</taxon>
        <taxon>Alphaproteobacteria</taxon>
        <taxon>Rhodobacterales</taxon>
        <taxon>Paracoccaceae</taxon>
        <taxon>Pseudorhodobacter</taxon>
    </lineage>
</organism>
<dbReference type="CDD" id="cd00118">
    <property type="entry name" value="LysM"/>
    <property type="match status" value="1"/>
</dbReference>
<accession>A0A1H8GAU7</accession>
<feature type="compositionally biased region" description="Low complexity" evidence="1">
    <location>
        <begin position="158"/>
        <end position="172"/>
    </location>
</feature>
<dbReference type="PROSITE" id="PS51257">
    <property type="entry name" value="PROKAR_LIPOPROTEIN"/>
    <property type="match status" value="1"/>
</dbReference>
<dbReference type="InterPro" id="IPR018392">
    <property type="entry name" value="LysM"/>
</dbReference>
<keyword evidence="4" id="KW-1185">Reference proteome</keyword>
<dbReference type="Proteomes" id="UP000183002">
    <property type="component" value="Unassembled WGS sequence"/>
</dbReference>
<dbReference type="PANTHER" id="PTHR21666">
    <property type="entry name" value="PEPTIDASE-RELATED"/>
    <property type="match status" value="1"/>
</dbReference>
<dbReference type="Pfam" id="PF01551">
    <property type="entry name" value="Peptidase_M23"/>
    <property type="match status" value="1"/>
</dbReference>
<dbReference type="CDD" id="cd12797">
    <property type="entry name" value="M23_peptidase"/>
    <property type="match status" value="1"/>
</dbReference>
<feature type="region of interest" description="Disordered" evidence="1">
    <location>
        <begin position="158"/>
        <end position="178"/>
    </location>
</feature>